<dbReference type="PANTHER" id="PTHR22916:SF3">
    <property type="entry name" value="UDP-GLCNAC:BETAGAL BETA-1,3-N-ACETYLGLUCOSAMINYLTRANSFERASE-LIKE PROTEIN 1"/>
    <property type="match status" value="1"/>
</dbReference>
<name>A0A0F9BBG5_9ZZZZ</name>
<dbReference type="Pfam" id="PF00535">
    <property type="entry name" value="Glycos_transf_2"/>
    <property type="match status" value="1"/>
</dbReference>
<sequence length="422" mass="47786">IRVGSDEGRDPNPLFSSTYYLSKNPEVRESGQNPLAHFLEAGADEMRNPCAIFDVLYYVTRNPDVLKSKTNPLEHYLTVGAKEGKNPNPLFHTGYYLSENPDVAESEMNPLAHYLEYGAKEGKNPNPLFHTGYYLSENPDVASSGVNPLAHYLEYGAEEGRDPNPLFSSLYYLKSNPDVIKMGMNPLAHYIEIGGTERRDPGPLFDTAYYLEQNPDVAASEMNPLQHYLLVGAKEGKDPNPFIKSFPFRPLISVIFCLHDIKEIALDERIRSVLTQIYDHFELVLIDDGNKHEGIQSILLDYEKKDQRVRVAVFDERQGHAISANKGISISAGEFMLFLNGSDLKYNALYEYVDLLNQNPEADLIFSDHDSDINGYRIVDYVRPDLLLTMDYFVGRSILFRKSIIDAIGGLNKEHEGPYDYH</sequence>
<dbReference type="InterPro" id="IPR029044">
    <property type="entry name" value="Nucleotide-diphossugar_trans"/>
</dbReference>
<evidence type="ECO:0000259" key="1">
    <source>
        <dbReference type="Pfam" id="PF00535"/>
    </source>
</evidence>
<evidence type="ECO:0000313" key="2">
    <source>
        <dbReference type="EMBL" id="KKK87979.1"/>
    </source>
</evidence>
<feature type="non-terminal residue" evidence="2">
    <location>
        <position position="422"/>
    </location>
</feature>
<dbReference type="Gene3D" id="3.90.550.10">
    <property type="entry name" value="Spore Coat Polysaccharide Biosynthesis Protein SpsA, Chain A"/>
    <property type="match status" value="1"/>
</dbReference>
<protein>
    <recommendedName>
        <fullName evidence="1">Glycosyltransferase 2-like domain-containing protein</fullName>
    </recommendedName>
</protein>
<organism evidence="2">
    <name type="scientific">marine sediment metagenome</name>
    <dbReference type="NCBI Taxonomy" id="412755"/>
    <lineage>
        <taxon>unclassified sequences</taxon>
        <taxon>metagenomes</taxon>
        <taxon>ecological metagenomes</taxon>
    </lineage>
</organism>
<proteinExistence type="predicted"/>
<accession>A0A0F9BBG5</accession>
<dbReference type="EMBL" id="LAZR01050161">
    <property type="protein sequence ID" value="KKK87979.1"/>
    <property type="molecule type" value="Genomic_DNA"/>
</dbReference>
<feature type="non-terminal residue" evidence="2">
    <location>
        <position position="1"/>
    </location>
</feature>
<dbReference type="PANTHER" id="PTHR22916">
    <property type="entry name" value="GLYCOSYLTRANSFERASE"/>
    <property type="match status" value="1"/>
</dbReference>
<dbReference type="GO" id="GO:0016758">
    <property type="term" value="F:hexosyltransferase activity"/>
    <property type="evidence" value="ECO:0007669"/>
    <property type="project" value="UniProtKB-ARBA"/>
</dbReference>
<comment type="caution">
    <text evidence="2">The sequence shown here is derived from an EMBL/GenBank/DDBJ whole genome shotgun (WGS) entry which is preliminary data.</text>
</comment>
<dbReference type="InterPro" id="IPR001173">
    <property type="entry name" value="Glyco_trans_2-like"/>
</dbReference>
<feature type="domain" description="Glycosyltransferase 2-like" evidence="1">
    <location>
        <begin position="264"/>
        <end position="361"/>
    </location>
</feature>
<dbReference type="AlphaFoldDB" id="A0A0F9BBG5"/>
<gene>
    <name evidence="2" type="ORF">LCGC14_2747810</name>
</gene>
<reference evidence="2" key="1">
    <citation type="journal article" date="2015" name="Nature">
        <title>Complex archaea that bridge the gap between prokaryotes and eukaryotes.</title>
        <authorList>
            <person name="Spang A."/>
            <person name="Saw J.H."/>
            <person name="Jorgensen S.L."/>
            <person name="Zaremba-Niedzwiedzka K."/>
            <person name="Martijn J."/>
            <person name="Lind A.E."/>
            <person name="van Eijk R."/>
            <person name="Schleper C."/>
            <person name="Guy L."/>
            <person name="Ettema T.J."/>
        </authorList>
    </citation>
    <scope>NUCLEOTIDE SEQUENCE</scope>
</reference>
<dbReference type="SUPFAM" id="SSF53448">
    <property type="entry name" value="Nucleotide-diphospho-sugar transferases"/>
    <property type="match status" value="1"/>
</dbReference>